<dbReference type="EMBL" id="JAXCGZ010017022">
    <property type="protein sequence ID" value="KAK7069103.1"/>
    <property type="molecule type" value="Genomic_DNA"/>
</dbReference>
<evidence type="ECO:0000313" key="1">
    <source>
        <dbReference type="EMBL" id="KAK7069103.1"/>
    </source>
</evidence>
<reference evidence="1 2" key="1">
    <citation type="submission" date="2023-11" db="EMBL/GenBank/DDBJ databases">
        <title>Halocaridina rubra genome assembly.</title>
        <authorList>
            <person name="Smith C."/>
        </authorList>
    </citation>
    <scope>NUCLEOTIDE SEQUENCE [LARGE SCALE GENOMIC DNA]</scope>
    <source>
        <strain evidence="1">EP-1</strain>
        <tissue evidence="1">Whole</tissue>
    </source>
</reference>
<name>A0AAN8WUQ0_HALRR</name>
<feature type="non-terminal residue" evidence="1">
    <location>
        <position position="1"/>
    </location>
</feature>
<comment type="caution">
    <text evidence="1">The sequence shown here is derived from an EMBL/GenBank/DDBJ whole genome shotgun (WGS) entry which is preliminary data.</text>
</comment>
<protein>
    <submittedName>
        <fullName evidence="1">Uncharacterized protein</fullName>
    </submittedName>
</protein>
<keyword evidence="2" id="KW-1185">Reference proteome</keyword>
<dbReference type="Proteomes" id="UP001381693">
    <property type="component" value="Unassembled WGS sequence"/>
</dbReference>
<evidence type="ECO:0000313" key="2">
    <source>
        <dbReference type="Proteomes" id="UP001381693"/>
    </source>
</evidence>
<proteinExistence type="predicted"/>
<dbReference type="AlphaFoldDB" id="A0AAN8WUQ0"/>
<gene>
    <name evidence="1" type="ORF">SK128_016338</name>
</gene>
<organism evidence="1 2">
    <name type="scientific">Halocaridina rubra</name>
    <name type="common">Hawaiian red shrimp</name>
    <dbReference type="NCBI Taxonomy" id="373956"/>
    <lineage>
        <taxon>Eukaryota</taxon>
        <taxon>Metazoa</taxon>
        <taxon>Ecdysozoa</taxon>
        <taxon>Arthropoda</taxon>
        <taxon>Crustacea</taxon>
        <taxon>Multicrustacea</taxon>
        <taxon>Malacostraca</taxon>
        <taxon>Eumalacostraca</taxon>
        <taxon>Eucarida</taxon>
        <taxon>Decapoda</taxon>
        <taxon>Pleocyemata</taxon>
        <taxon>Caridea</taxon>
        <taxon>Atyoidea</taxon>
        <taxon>Atyidae</taxon>
        <taxon>Halocaridina</taxon>
    </lineage>
</organism>
<accession>A0AAN8WUQ0</accession>
<sequence>QISCHDPMIPDALYASTLNFPTSGVSMASAHEDTFPFTLYSPLLGMGGANHLLASSLGRGQGCDVRLGS</sequence>